<accession>A0A6G1BUB2</accession>
<gene>
    <name evidence="1" type="ORF">E2562_009501</name>
</gene>
<evidence type="ECO:0000313" key="1">
    <source>
        <dbReference type="EMBL" id="KAF0891341.1"/>
    </source>
</evidence>
<evidence type="ECO:0000313" key="2">
    <source>
        <dbReference type="Proteomes" id="UP000479710"/>
    </source>
</evidence>
<reference evidence="1 2" key="1">
    <citation type="submission" date="2019-11" db="EMBL/GenBank/DDBJ databases">
        <title>Whole genome sequence of Oryza granulata.</title>
        <authorList>
            <person name="Li W."/>
        </authorList>
    </citation>
    <scope>NUCLEOTIDE SEQUENCE [LARGE SCALE GENOMIC DNA]</scope>
    <source>
        <strain evidence="2">cv. Menghai</strain>
        <tissue evidence="1">Leaf</tissue>
    </source>
</reference>
<dbReference type="OrthoDB" id="692191at2759"/>
<organism evidence="1 2">
    <name type="scientific">Oryza meyeriana var. granulata</name>
    <dbReference type="NCBI Taxonomy" id="110450"/>
    <lineage>
        <taxon>Eukaryota</taxon>
        <taxon>Viridiplantae</taxon>
        <taxon>Streptophyta</taxon>
        <taxon>Embryophyta</taxon>
        <taxon>Tracheophyta</taxon>
        <taxon>Spermatophyta</taxon>
        <taxon>Magnoliopsida</taxon>
        <taxon>Liliopsida</taxon>
        <taxon>Poales</taxon>
        <taxon>Poaceae</taxon>
        <taxon>BOP clade</taxon>
        <taxon>Oryzoideae</taxon>
        <taxon>Oryzeae</taxon>
        <taxon>Oryzinae</taxon>
        <taxon>Oryza</taxon>
        <taxon>Oryza meyeriana</taxon>
    </lineage>
</organism>
<comment type="caution">
    <text evidence="1">The sequence shown here is derived from an EMBL/GenBank/DDBJ whole genome shotgun (WGS) entry which is preliminary data.</text>
</comment>
<name>A0A6G1BUB2_9ORYZ</name>
<keyword evidence="2" id="KW-1185">Reference proteome</keyword>
<dbReference type="EMBL" id="SPHZ02000011">
    <property type="protein sequence ID" value="KAF0891341.1"/>
    <property type="molecule type" value="Genomic_DNA"/>
</dbReference>
<dbReference type="AlphaFoldDB" id="A0A6G1BUB2"/>
<proteinExistence type="predicted"/>
<protein>
    <submittedName>
        <fullName evidence="1">Uncharacterized protein</fullName>
    </submittedName>
</protein>
<sequence length="95" mass="10889">MHYPTLTEANFTTAPSIVYSEEDMLLLLMPMAFSRRFGTSNKEYFMYKVGSSSEEPSLLRIPTLTHHPHYNCLEDIAMFRWGDGGQFCLAALLFT</sequence>
<dbReference type="Proteomes" id="UP000479710">
    <property type="component" value="Unassembled WGS sequence"/>
</dbReference>